<comment type="subcellular location">
    <subcellularLocation>
        <location evidence="1">Membrane</location>
        <topology evidence="1">Single-pass membrane protein</topology>
    </subcellularLocation>
</comment>
<organism evidence="8 9">
    <name type="scientific">Arachis hypogaea</name>
    <name type="common">Peanut</name>
    <dbReference type="NCBI Taxonomy" id="3818"/>
    <lineage>
        <taxon>Eukaryota</taxon>
        <taxon>Viridiplantae</taxon>
        <taxon>Streptophyta</taxon>
        <taxon>Embryophyta</taxon>
        <taxon>Tracheophyta</taxon>
        <taxon>Spermatophyta</taxon>
        <taxon>Magnoliopsida</taxon>
        <taxon>eudicotyledons</taxon>
        <taxon>Gunneridae</taxon>
        <taxon>Pentapetalae</taxon>
        <taxon>rosids</taxon>
        <taxon>fabids</taxon>
        <taxon>Fabales</taxon>
        <taxon>Fabaceae</taxon>
        <taxon>Papilionoideae</taxon>
        <taxon>50 kb inversion clade</taxon>
        <taxon>dalbergioids sensu lato</taxon>
        <taxon>Dalbergieae</taxon>
        <taxon>Pterocarpus clade</taxon>
        <taxon>Arachis</taxon>
    </lineage>
</organism>
<evidence type="ECO:0000313" key="9">
    <source>
        <dbReference type="Proteomes" id="UP000289738"/>
    </source>
</evidence>
<dbReference type="STRING" id="3818.A0A445C5G3"/>
<dbReference type="InterPro" id="IPR011009">
    <property type="entry name" value="Kinase-like_dom_sf"/>
</dbReference>
<evidence type="ECO:0000256" key="3">
    <source>
        <dbReference type="ARBA" id="ARBA00022692"/>
    </source>
</evidence>
<dbReference type="Gene3D" id="1.10.510.10">
    <property type="entry name" value="Transferase(Phosphotransferase) domain 1"/>
    <property type="match status" value="1"/>
</dbReference>
<keyword evidence="4" id="KW-0677">Repeat</keyword>
<sequence length="479" mass="52287">MLNLLHKERSWSPPKSLVLTSSSLSSLVNCTQLQILAIHENYLGGVLTELIGNLSSNLVQLAIGFNQISGRIPEGIGKLINLDGLGMERNFLEGTIPFSIGKLKNLVKLTLGENKLFGNIPLVIGNLTMLSELDLSLNKFEGFVPFTLGNCTKMEIFSAHDNNLSGNIPIQTFGHQQGLIALSLYSNSFTGSIPSDLGNLNHLSFLYLQENKLSGDIPMGLGACSALTDLVLKRNSFHGSIPSFLGSLLSLEFLDLSNSNFSSIIPHELVNLKFLSLLNLSFNHLSGEVPVGGVFNNVTAISLVGNKDLCGGIPQLNIPACPMLPLQKKHKRSLKKRVILVIAFGGILISCVTFIKYGASGLVSPEGDMYGYGILLLEMITGKKPTDSMFGEDLSLHKFCNMATLDGIIEIVDSRLPIPIDHQERRRVTQQQNLEDTIRECLVSFARIGVACSQEFPNQRMTIKNVITELHAIKQKLSC</sequence>
<dbReference type="InterPro" id="IPR032675">
    <property type="entry name" value="LRR_dom_sf"/>
</dbReference>
<dbReference type="Gene3D" id="3.80.10.10">
    <property type="entry name" value="Ribonuclease Inhibitor"/>
    <property type="match status" value="1"/>
</dbReference>
<name>A0A445C5G3_ARAHY</name>
<evidence type="ECO:0000256" key="4">
    <source>
        <dbReference type="ARBA" id="ARBA00022737"/>
    </source>
</evidence>
<evidence type="ECO:0000256" key="6">
    <source>
        <dbReference type="ARBA" id="ARBA00023136"/>
    </source>
</evidence>
<dbReference type="InterPro" id="IPR001611">
    <property type="entry name" value="Leu-rich_rpt"/>
</dbReference>
<keyword evidence="9" id="KW-1185">Reference proteome</keyword>
<comment type="caution">
    <text evidence="8">The sequence shown here is derived from an EMBL/GenBank/DDBJ whole genome shotgun (WGS) entry which is preliminary data.</text>
</comment>
<dbReference type="AlphaFoldDB" id="A0A445C5G3"/>
<keyword evidence="2" id="KW-0433">Leucine-rich repeat</keyword>
<gene>
    <name evidence="8" type="ORF">Ahy_A07g031929</name>
</gene>
<protein>
    <recommendedName>
        <fullName evidence="10">Serine-threonine/tyrosine-protein kinase catalytic domain-containing protein</fullName>
    </recommendedName>
</protein>
<reference evidence="8 9" key="1">
    <citation type="submission" date="2019-01" db="EMBL/GenBank/DDBJ databases">
        <title>Sequencing of cultivated peanut Arachis hypogaea provides insights into genome evolution and oil improvement.</title>
        <authorList>
            <person name="Chen X."/>
        </authorList>
    </citation>
    <scope>NUCLEOTIDE SEQUENCE [LARGE SCALE GENOMIC DNA]</scope>
    <source>
        <strain evidence="9">cv. Fuhuasheng</strain>
        <tissue evidence="8">Leaves</tissue>
    </source>
</reference>
<dbReference type="PANTHER" id="PTHR27008">
    <property type="entry name" value="OS04G0122200 PROTEIN"/>
    <property type="match status" value="1"/>
</dbReference>
<evidence type="ECO:0000256" key="1">
    <source>
        <dbReference type="ARBA" id="ARBA00004167"/>
    </source>
</evidence>
<dbReference type="InterPro" id="IPR051809">
    <property type="entry name" value="Plant_receptor-like_S/T_kinase"/>
</dbReference>
<keyword evidence="3 7" id="KW-0812">Transmembrane</keyword>
<dbReference type="GO" id="GO:0016020">
    <property type="term" value="C:membrane"/>
    <property type="evidence" value="ECO:0007669"/>
    <property type="project" value="UniProtKB-SubCell"/>
</dbReference>
<dbReference type="EMBL" id="SDMP01000007">
    <property type="protein sequence ID" value="RYR46176.1"/>
    <property type="molecule type" value="Genomic_DNA"/>
</dbReference>
<keyword evidence="5 7" id="KW-1133">Transmembrane helix</keyword>
<feature type="transmembrane region" description="Helical" evidence="7">
    <location>
        <begin position="338"/>
        <end position="359"/>
    </location>
</feature>
<evidence type="ECO:0008006" key="10">
    <source>
        <dbReference type="Google" id="ProtNLM"/>
    </source>
</evidence>
<dbReference type="Proteomes" id="UP000289738">
    <property type="component" value="Chromosome A07"/>
</dbReference>
<keyword evidence="6 7" id="KW-0472">Membrane</keyword>
<dbReference type="SUPFAM" id="SSF52058">
    <property type="entry name" value="L domain-like"/>
    <property type="match status" value="1"/>
</dbReference>
<dbReference type="PANTHER" id="PTHR27008:SF596">
    <property type="entry name" value="OS02G0215500 PROTEIN"/>
    <property type="match status" value="1"/>
</dbReference>
<dbReference type="SUPFAM" id="SSF56112">
    <property type="entry name" value="Protein kinase-like (PK-like)"/>
    <property type="match status" value="1"/>
</dbReference>
<dbReference type="FunFam" id="3.80.10.10:FF:000095">
    <property type="entry name" value="LRR receptor-like serine/threonine-protein kinase GSO1"/>
    <property type="match status" value="1"/>
</dbReference>
<evidence type="ECO:0000256" key="2">
    <source>
        <dbReference type="ARBA" id="ARBA00022614"/>
    </source>
</evidence>
<proteinExistence type="predicted"/>
<evidence type="ECO:0000256" key="5">
    <source>
        <dbReference type="ARBA" id="ARBA00022989"/>
    </source>
</evidence>
<evidence type="ECO:0000313" key="8">
    <source>
        <dbReference type="EMBL" id="RYR46176.1"/>
    </source>
</evidence>
<accession>A0A445C5G3</accession>
<evidence type="ECO:0000256" key="7">
    <source>
        <dbReference type="SAM" id="Phobius"/>
    </source>
</evidence>
<dbReference type="Pfam" id="PF00560">
    <property type="entry name" value="LRR_1"/>
    <property type="match status" value="2"/>
</dbReference>